<dbReference type="InterPro" id="IPR036388">
    <property type="entry name" value="WH-like_DNA-bd_sf"/>
</dbReference>
<dbReference type="Proteomes" id="UP001596337">
    <property type="component" value="Unassembled WGS sequence"/>
</dbReference>
<dbReference type="PANTHER" id="PTHR43133:SF57">
    <property type="entry name" value="RNA POLYMERASE SIGMA-70 FACTOR"/>
    <property type="match status" value="1"/>
</dbReference>
<dbReference type="EMBL" id="JBHSXX010000001">
    <property type="protein sequence ID" value="MFC6866223.1"/>
    <property type="molecule type" value="Genomic_DNA"/>
</dbReference>
<keyword evidence="2" id="KW-0805">Transcription regulation</keyword>
<dbReference type="InterPro" id="IPR007627">
    <property type="entry name" value="RNA_pol_sigma70_r2"/>
</dbReference>
<protein>
    <submittedName>
        <fullName evidence="8">Sigma-70 family RNA polymerase sigma factor</fullName>
    </submittedName>
</protein>
<dbReference type="PANTHER" id="PTHR43133">
    <property type="entry name" value="RNA POLYMERASE ECF-TYPE SIGMA FACTO"/>
    <property type="match status" value="1"/>
</dbReference>
<dbReference type="InterPro" id="IPR039425">
    <property type="entry name" value="RNA_pol_sigma-70-like"/>
</dbReference>
<evidence type="ECO:0000256" key="2">
    <source>
        <dbReference type="ARBA" id="ARBA00023015"/>
    </source>
</evidence>
<feature type="domain" description="RNA polymerase sigma-70 region 4" evidence="7">
    <location>
        <begin position="147"/>
        <end position="193"/>
    </location>
</feature>
<feature type="domain" description="RNA polymerase sigma-70 region 2" evidence="6">
    <location>
        <begin position="42"/>
        <end position="109"/>
    </location>
</feature>
<sequence>MSTALVERGIPDETTAHDGDSARIWSLVDRAAAGDRRAFATLYEIHVSDVFRYVLARTGNHHRAEDITSETFVRALSKMTSLTHRRSSFRAWLITIARNIVFDESRCARNRLEAEFPEGYEVVAADADPASAAYRSIVAGELRRNLLHLSADQRTCLELRFFHGLSLTDVARRMKRRPNAVSAIQVRALRTLRWRTSAHWPPPAS</sequence>
<evidence type="ECO:0000256" key="5">
    <source>
        <dbReference type="ARBA" id="ARBA00023163"/>
    </source>
</evidence>
<evidence type="ECO:0000259" key="7">
    <source>
        <dbReference type="Pfam" id="PF04545"/>
    </source>
</evidence>
<dbReference type="Pfam" id="PF04542">
    <property type="entry name" value="Sigma70_r2"/>
    <property type="match status" value="1"/>
</dbReference>
<evidence type="ECO:0000256" key="4">
    <source>
        <dbReference type="ARBA" id="ARBA00023125"/>
    </source>
</evidence>
<evidence type="ECO:0000313" key="9">
    <source>
        <dbReference type="Proteomes" id="UP001596337"/>
    </source>
</evidence>
<gene>
    <name evidence="8" type="ORF">ACFQGD_03610</name>
</gene>
<accession>A0ABW2BVL3</accession>
<dbReference type="SUPFAM" id="SSF88946">
    <property type="entry name" value="Sigma2 domain of RNA polymerase sigma factors"/>
    <property type="match status" value="1"/>
</dbReference>
<evidence type="ECO:0000259" key="6">
    <source>
        <dbReference type="Pfam" id="PF04542"/>
    </source>
</evidence>
<dbReference type="SUPFAM" id="SSF88659">
    <property type="entry name" value="Sigma3 and sigma4 domains of RNA polymerase sigma factors"/>
    <property type="match status" value="1"/>
</dbReference>
<keyword evidence="4" id="KW-0238">DNA-binding</keyword>
<comment type="similarity">
    <text evidence="1">Belongs to the sigma-70 factor family. ECF subfamily.</text>
</comment>
<dbReference type="InterPro" id="IPR007630">
    <property type="entry name" value="RNA_pol_sigma70_r4"/>
</dbReference>
<evidence type="ECO:0000256" key="1">
    <source>
        <dbReference type="ARBA" id="ARBA00010641"/>
    </source>
</evidence>
<reference evidence="9" key="1">
    <citation type="journal article" date="2019" name="Int. J. Syst. Evol. Microbiol.">
        <title>The Global Catalogue of Microorganisms (GCM) 10K type strain sequencing project: providing services to taxonomists for standard genome sequencing and annotation.</title>
        <authorList>
            <consortium name="The Broad Institute Genomics Platform"/>
            <consortium name="The Broad Institute Genome Sequencing Center for Infectious Disease"/>
            <person name="Wu L."/>
            <person name="Ma J."/>
        </authorList>
    </citation>
    <scope>NUCLEOTIDE SEQUENCE [LARGE SCALE GENOMIC DNA]</scope>
    <source>
        <strain evidence="9">KCTC 32255</strain>
    </source>
</reference>
<organism evidence="8 9">
    <name type="scientific">Haloechinothrix salitolerans</name>
    <dbReference type="NCBI Taxonomy" id="926830"/>
    <lineage>
        <taxon>Bacteria</taxon>
        <taxon>Bacillati</taxon>
        <taxon>Actinomycetota</taxon>
        <taxon>Actinomycetes</taxon>
        <taxon>Pseudonocardiales</taxon>
        <taxon>Pseudonocardiaceae</taxon>
        <taxon>Haloechinothrix</taxon>
    </lineage>
</organism>
<dbReference type="NCBIfam" id="TIGR02937">
    <property type="entry name" value="sigma70-ECF"/>
    <property type="match status" value="1"/>
</dbReference>
<keyword evidence="3" id="KW-0731">Sigma factor</keyword>
<keyword evidence="5" id="KW-0804">Transcription</keyword>
<name>A0ABW2BVL3_9PSEU</name>
<dbReference type="Pfam" id="PF04545">
    <property type="entry name" value="Sigma70_r4"/>
    <property type="match status" value="1"/>
</dbReference>
<dbReference type="InterPro" id="IPR013324">
    <property type="entry name" value="RNA_pol_sigma_r3/r4-like"/>
</dbReference>
<dbReference type="Gene3D" id="1.10.10.10">
    <property type="entry name" value="Winged helix-like DNA-binding domain superfamily/Winged helix DNA-binding domain"/>
    <property type="match status" value="1"/>
</dbReference>
<proteinExistence type="inferred from homology"/>
<evidence type="ECO:0000256" key="3">
    <source>
        <dbReference type="ARBA" id="ARBA00023082"/>
    </source>
</evidence>
<dbReference type="InterPro" id="IPR013325">
    <property type="entry name" value="RNA_pol_sigma_r2"/>
</dbReference>
<evidence type="ECO:0000313" key="8">
    <source>
        <dbReference type="EMBL" id="MFC6866223.1"/>
    </source>
</evidence>
<dbReference type="InterPro" id="IPR014284">
    <property type="entry name" value="RNA_pol_sigma-70_dom"/>
</dbReference>
<comment type="caution">
    <text evidence="8">The sequence shown here is derived from an EMBL/GenBank/DDBJ whole genome shotgun (WGS) entry which is preliminary data.</text>
</comment>
<keyword evidence="9" id="KW-1185">Reference proteome</keyword>
<dbReference type="RefSeq" id="WP_345407403.1">
    <property type="nucleotide sequence ID" value="NZ_BAABLA010000123.1"/>
</dbReference>
<dbReference type="Gene3D" id="1.10.1740.10">
    <property type="match status" value="1"/>
</dbReference>